<dbReference type="AlphaFoldDB" id="A0A0D2NSR8"/>
<protein>
    <submittedName>
        <fullName evidence="2">Uncharacterized protein</fullName>
    </submittedName>
</protein>
<reference evidence="3" key="1">
    <citation type="submission" date="2014-04" db="EMBL/GenBank/DDBJ databases">
        <title>Evolutionary Origins and Diversification of the Mycorrhizal Mutualists.</title>
        <authorList>
            <consortium name="DOE Joint Genome Institute"/>
            <consortium name="Mycorrhizal Genomics Consortium"/>
            <person name="Kohler A."/>
            <person name="Kuo A."/>
            <person name="Nagy L.G."/>
            <person name="Floudas D."/>
            <person name="Copeland A."/>
            <person name="Barry K.W."/>
            <person name="Cichocki N."/>
            <person name="Veneault-Fourrey C."/>
            <person name="LaButti K."/>
            <person name="Lindquist E.A."/>
            <person name="Lipzen A."/>
            <person name="Lundell T."/>
            <person name="Morin E."/>
            <person name="Murat C."/>
            <person name="Riley R."/>
            <person name="Ohm R."/>
            <person name="Sun H."/>
            <person name="Tunlid A."/>
            <person name="Henrissat B."/>
            <person name="Grigoriev I.V."/>
            <person name="Hibbett D.S."/>
            <person name="Martin F."/>
        </authorList>
    </citation>
    <scope>NUCLEOTIDE SEQUENCE [LARGE SCALE GENOMIC DNA]</scope>
    <source>
        <strain evidence="3">FD-334 SS-4</strain>
    </source>
</reference>
<accession>A0A0D2NSR8</accession>
<evidence type="ECO:0000313" key="3">
    <source>
        <dbReference type="Proteomes" id="UP000054270"/>
    </source>
</evidence>
<dbReference type="Proteomes" id="UP000054270">
    <property type="component" value="Unassembled WGS sequence"/>
</dbReference>
<gene>
    <name evidence="2" type="ORF">HYPSUDRAFT_675812</name>
</gene>
<feature type="region of interest" description="Disordered" evidence="1">
    <location>
        <begin position="1"/>
        <end position="20"/>
    </location>
</feature>
<name>A0A0D2NSR8_HYPSF</name>
<keyword evidence="3" id="KW-1185">Reference proteome</keyword>
<organism evidence="2 3">
    <name type="scientific">Hypholoma sublateritium (strain FD-334 SS-4)</name>
    <dbReference type="NCBI Taxonomy" id="945553"/>
    <lineage>
        <taxon>Eukaryota</taxon>
        <taxon>Fungi</taxon>
        <taxon>Dikarya</taxon>
        <taxon>Basidiomycota</taxon>
        <taxon>Agaricomycotina</taxon>
        <taxon>Agaricomycetes</taxon>
        <taxon>Agaricomycetidae</taxon>
        <taxon>Agaricales</taxon>
        <taxon>Agaricineae</taxon>
        <taxon>Strophariaceae</taxon>
        <taxon>Hypholoma</taxon>
    </lineage>
</organism>
<sequence length="163" mass="18628">MRPNHDRISRTSTLQSFGPGCRHEHRDNHIQTAYFVGDPSLKPAVVPLTFFNDRTIIIISKFCRTTYVPSLLKIRKVERRKLRTQIHSAFAFQNLNRLPILVSRSRLRLRCSQALSCADANSSALVSSFMIHQHHKIALLESPLCCPFSNLSRDELSKAHLAH</sequence>
<dbReference type="EMBL" id="KN817554">
    <property type="protein sequence ID" value="KJA21924.1"/>
    <property type="molecule type" value="Genomic_DNA"/>
</dbReference>
<evidence type="ECO:0000313" key="2">
    <source>
        <dbReference type="EMBL" id="KJA21924.1"/>
    </source>
</evidence>
<proteinExistence type="predicted"/>
<evidence type="ECO:0000256" key="1">
    <source>
        <dbReference type="SAM" id="MobiDB-lite"/>
    </source>
</evidence>